<dbReference type="Proteomes" id="UP000282386">
    <property type="component" value="Chromosome"/>
</dbReference>
<evidence type="ECO:0000313" key="4">
    <source>
        <dbReference type="EMBL" id="VEI24396.1"/>
    </source>
</evidence>
<dbReference type="InterPro" id="IPR050700">
    <property type="entry name" value="YIM1/Zinc_Alcohol_DH_Fams"/>
</dbReference>
<name>A0A7Z9D6I6_9MICC</name>
<dbReference type="EMBL" id="LR134479">
    <property type="protein sequence ID" value="VEI24396.1"/>
    <property type="molecule type" value="Genomic_DNA"/>
</dbReference>
<dbReference type="InterPro" id="IPR013149">
    <property type="entry name" value="ADH-like_C"/>
</dbReference>
<keyword evidence="2" id="KW-0862">Zinc</keyword>
<reference evidence="4 5" key="1">
    <citation type="submission" date="2018-12" db="EMBL/GenBank/DDBJ databases">
        <authorList>
            <consortium name="Pathogen Informatics"/>
        </authorList>
    </citation>
    <scope>NUCLEOTIDE SEQUENCE [LARGE SCALE GENOMIC DNA]</scope>
    <source>
        <strain evidence="4 5">NCTC10207</strain>
    </source>
</reference>
<dbReference type="SUPFAM" id="SSF50129">
    <property type="entry name" value="GroES-like"/>
    <property type="match status" value="1"/>
</dbReference>
<dbReference type="InterPro" id="IPR014182">
    <property type="entry name" value="ADH_Zn_typ-1"/>
</dbReference>
<accession>A0A7Z9D6I6</accession>
<dbReference type="GO" id="GO:0016491">
    <property type="term" value="F:oxidoreductase activity"/>
    <property type="evidence" value="ECO:0007669"/>
    <property type="project" value="UniProtKB-KW"/>
</dbReference>
<dbReference type="GO" id="GO:0008270">
    <property type="term" value="F:zinc ion binding"/>
    <property type="evidence" value="ECO:0007669"/>
    <property type="project" value="InterPro"/>
</dbReference>
<dbReference type="SUPFAM" id="SSF51735">
    <property type="entry name" value="NAD(P)-binding Rossmann-fold domains"/>
    <property type="match status" value="1"/>
</dbReference>
<dbReference type="InterPro" id="IPR036291">
    <property type="entry name" value="NAD(P)-bd_dom_sf"/>
</dbReference>
<dbReference type="CDD" id="cd08252">
    <property type="entry name" value="AL_MDR"/>
    <property type="match status" value="1"/>
</dbReference>
<keyword evidence="2" id="KW-0560">Oxidoreductase</keyword>
<dbReference type="Gene3D" id="3.90.180.10">
    <property type="entry name" value="Medium-chain alcohol dehydrogenases, catalytic domain"/>
    <property type="match status" value="1"/>
</dbReference>
<dbReference type="InterPro" id="IPR013154">
    <property type="entry name" value="ADH-like_N"/>
</dbReference>
<protein>
    <recommendedName>
        <fullName evidence="2">Zinc-type alcohol dehydrogenase-like protein</fullName>
    </recommendedName>
</protein>
<evidence type="ECO:0000259" key="3">
    <source>
        <dbReference type="SMART" id="SM00829"/>
    </source>
</evidence>
<organism evidence="4 5">
    <name type="scientific">Rothia aeria</name>
    <dbReference type="NCBI Taxonomy" id="172042"/>
    <lineage>
        <taxon>Bacteria</taxon>
        <taxon>Bacillati</taxon>
        <taxon>Actinomycetota</taxon>
        <taxon>Actinomycetes</taxon>
        <taxon>Micrococcales</taxon>
        <taxon>Micrococcaceae</taxon>
        <taxon>Rothia</taxon>
    </lineage>
</organism>
<evidence type="ECO:0000313" key="5">
    <source>
        <dbReference type="Proteomes" id="UP000282386"/>
    </source>
</evidence>
<comment type="similarity">
    <text evidence="1 2">Belongs to the zinc-containing alcohol dehydrogenase family. Quinone oxidoreductase subfamily.</text>
</comment>
<dbReference type="PANTHER" id="PTHR11695:SF294">
    <property type="entry name" value="RETICULON-4-INTERACTING PROTEIN 1, MITOCHONDRIAL"/>
    <property type="match status" value="1"/>
</dbReference>
<dbReference type="SMART" id="SM00829">
    <property type="entry name" value="PKS_ER"/>
    <property type="match status" value="1"/>
</dbReference>
<sequence length="337" mass="36293">MSFMSNTMKTIAMLRSLPISDPEALIEAEMPIPVPGPQDLLVRVKAISINPVDVKVRAGAGVQQDPKILGWDAAGIVESVGENASGFAPGDEVYYAGDLTRPGSNAEYQTVDYRIVAKKPASLGFTEAAAIPLTAITAWETLFDHMGLTKDTSGNLLVIGGAGGVGSMVIQFAKARTSLRVIASASRRESAEWCKKLGADDIVDHSKDLGQQVQDLGGADYVFSAYTEHREEDIASAMNPQSQLVFIDDPQTFNIGAFKPKSISVTPEFMFTRSMFATEDMAYQSDLLRQVADMIDSGQITGTLTETLTGLSVESFREGHQKVESSHMIGKLVISYS</sequence>
<dbReference type="InterPro" id="IPR011032">
    <property type="entry name" value="GroES-like_sf"/>
</dbReference>
<feature type="domain" description="Enoyl reductase (ER)" evidence="3">
    <location>
        <begin position="20"/>
        <end position="334"/>
    </location>
</feature>
<dbReference type="InterPro" id="IPR020843">
    <property type="entry name" value="ER"/>
</dbReference>
<dbReference type="NCBIfam" id="TIGR02817">
    <property type="entry name" value="adh_fam_1"/>
    <property type="match status" value="1"/>
</dbReference>
<dbReference type="PANTHER" id="PTHR11695">
    <property type="entry name" value="ALCOHOL DEHYDROGENASE RELATED"/>
    <property type="match status" value="1"/>
</dbReference>
<dbReference type="Pfam" id="PF00107">
    <property type="entry name" value="ADH_zinc_N"/>
    <property type="match status" value="1"/>
</dbReference>
<evidence type="ECO:0000256" key="2">
    <source>
        <dbReference type="RuleBase" id="RU364000"/>
    </source>
</evidence>
<gene>
    <name evidence="4" type="ORF">NCTC10207_02062</name>
</gene>
<dbReference type="AlphaFoldDB" id="A0A7Z9D6I6"/>
<dbReference type="Gene3D" id="3.40.50.720">
    <property type="entry name" value="NAD(P)-binding Rossmann-like Domain"/>
    <property type="match status" value="1"/>
</dbReference>
<proteinExistence type="inferred from homology"/>
<evidence type="ECO:0000256" key="1">
    <source>
        <dbReference type="ARBA" id="ARBA00010371"/>
    </source>
</evidence>
<dbReference type="Pfam" id="PF08240">
    <property type="entry name" value="ADH_N"/>
    <property type="match status" value="1"/>
</dbReference>
<keyword evidence="2" id="KW-0479">Metal-binding</keyword>